<reference evidence="6 7" key="1">
    <citation type="submission" date="2017-02" db="EMBL/GenBank/DDBJ databases">
        <authorList>
            <person name="Peterson S.W."/>
        </authorList>
    </citation>
    <scope>NUCLEOTIDE SEQUENCE [LARGE SCALE GENOMIC DNA]</scope>
    <source>
        <strain evidence="6 7">ATCC 49788</strain>
    </source>
</reference>
<keyword evidence="2" id="KW-0805">Transcription regulation</keyword>
<organism evidence="6 7">
    <name type="scientific">Thiothrix eikelboomii</name>
    <dbReference type="NCBI Taxonomy" id="92487"/>
    <lineage>
        <taxon>Bacteria</taxon>
        <taxon>Pseudomonadati</taxon>
        <taxon>Pseudomonadota</taxon>
        <taxon>Gammaproteobacteria</taxon>
        <taxon>Thiotrichales</taxon>
        <taxon>Thiotrichaceae</taxon>
        <taxon>Thiothrix</taxon>
    </lineage>
</organism>
<keyword evidence="3" id="KW-0238">DNA-binding</keyword>
<gene>
    <name evidence="6" type="ORF">SAMN02745130_03662</name>
</gene>
<evidence type="ECO:0000259" key="5">
    <source>
        <dbReference type="PROSITE" id="PS51000"/>
    </source>
</evidence>
<dbReference type="SUPFAM" id="SSF46785">
    <property type="entry name" value="Winged helix' DNA-binding domain"/>
    <property type="match status" value="1"/>
</dbReference>
<dbReference type="InterPro" id="IPR037171">
    <property type="entry name" value="NagB/RpiA_transferase-like"/>
</dbReference>
<dbReference type="InterPro" id="IPR018356">
    <property type="entry name" value="Tscrpt_reg_HTH_DeoR_CS"/>
</dbReference>
<name>A0A1T4XZT3_9GAMM</name>
<evidence type="ECO:0000313" key="6">
    <source>
        <dbReference type="EMBL" id="SKA94525.1"/>
    </source>
</evidence>
<keyword evidence="4" id="KW-0804">Transcription</keyword>
<dbReference type="PANTHER" id="PTHR30363:SF4">
    <property type="entry name" value="GLYCEROL-3-PHOSPHATE REGULON REPRESSOR"/>
    <property type="match status" value="1"/>
</dbReference>
<dbReference type="PROSITE" id="PS00894">
    <property type="entry name" value="HTH_DEOR_1"/>
    <property type="match status" value="1"/>
</dbReference>
<dbReference type="Pfam" id="PF00455">
    <property type="entry name" value="DeoRC"/>
    <property type="match status" value="1"/>
</dbReference>
<dbReference type="PROSITE" id="PS51000">
    <property type="entry name" value="HTH_DEOR_2"/>
    <property type="match status" value="1"/>
</dbReference>
<dbReference type="InterPro" id="IPR050313">
    <property type="entry name" value="Carb_Metab_HTH_regulators"/>
</dbReference>
<dbReference type="SMART" id="SM00420">
    <property type="entry name" value="HTH_DEOR"/>
    <property type="match status" value="1"/>
</dbReference>
<keyword evidence="1" id="KW-0678">Repressor</keyword>
<dbReference type="Proteomes" id="UP000190460">
    <property type="component" value="Unassembled WGS sequence"/>
</dbReference>
<sequence length="251" mass="26903">MLTQQRKQFLIQQLQINGQIVAKDSAQALQVSEDTIRRDLRELAKQGLVQRVHGGALPISPALGDFNTRLQIGLEEKVLLAQAAISLIQTGQTVFLDGGTTTKQLVQQLPTDLTCTIVTHSPSIAVELVAYPQIEVILIGGKLFKHSIVTVGATALEAIHNLRVDLYFMGVTGVHPSYGLTTGDLEEATMKRAISQQAAETIVLASSEKLDKVSPYKIGSLSSVSALILSGASADSLLASYENFGITLIRA</sequence>
<proteinExistence type="predicted"/>
<dbReference type="PRINTS" id="PR00037">
    <property type="entry name" value="HTHLACR"/>
</dbReference>
<dbReference type="RefSeq" id="WP_078924101.1">
    <property type="nucleotide sequence ID" value="NZ_FUYB01000027.1"/>
</dbReference>
<dbReference type="STRING" id="92487.SAMN02745130_03662"/>
<dbReference type="EMBL" id="FUYB01000027">
    <property type="protein sequence ID" value="SKA94525.1"/>
    <property type="molecule type" value="Genomic_DNA"/>
</dbReference>
<dbReference type="InterPro" id="IPR001034">
    <property type="entry name" value="DeoR_HTH"/>
</dbReference>
<dbReference type="PANTHER" id="PTHR30363">
    <property type="entry name" value="HTH-TYPE TRANSCRIPTIONAL REGULATOR SRLR-RELATED"/>
    <property type="match status" value="1"/>
</dbReference>
<dbReference type="Gene3D" id="3.40.50.1360">
    <property type="match status" value="1"/>
</dbReference>
<protein>
    <submittedName>
        <fullName evidence="6">Transcriptional regulator, DeoR family</fullName>
    </submittedName>
</protein>
<evidence type="ECO:0000256" key="2">
    <source>
        <dbReference type="ARBA" id="ARBA00023015"/>
    </source>
</evidence>
<accession>A0A1T4XZT3</accession>
<dbReference type="GO" id="GO:0003700">
    <property type="term" value="F:DNA-binding transcription factor activity"/>
    <property type="evidence" value="ECO:0007669"/>
    <property type="project" value="InterPro"/>
</dbReference>
<evidence type="ECO:0000256" key="3">
    <source>
        <dbReference type="ARBA" id="ARBA00023125"/>
    </source>
</evidence>
<dbReference type="Pfam" id="PF08220">
    <property type="entry name" value="HTH_DeoR"/>
    <property type="match status" value="1"/>
</dbReference>
<keyword evidence="7" id="KW-1185">Reference proteome</keyword>
<dbReference type="Gene3D" id="1.10.10.10">
    <property type="entry name" value="Winged helix-like DNA-binding domain superfamily/Winged helix DNA-binding domain"/>
    <property type="match status" value="1"/>
</dbReference>
<evidence type="ECO:0000256" key="4">
    <source>
        <dbReference type="ARBA" id="ARBA00023163"/>
    </source>
</evidence>
<dbReference type="InterPro" id="IPR036390">
    <property type="entry name" value="WH_DNA-bd_sf"/>
</dbReference>
<evidence type="ECO:0000256" key="1">
    <source>
        <dbReference type="ARBA" id="ARBA00022491"/>
    </source>
</evidence>
<dbReference type="GO" id="GO:0003677">
    <property type="term" value="F:DNA binding"/>
    <property type="evidence" value="ECO:0007669"/>
    <property type="project" value="UniProtKB-KW"/>
</dbReference>
<dbReference type="InterPro" id="IPR036388">
    <property type="entry name" value="WH-like_DNA-bd_sf"/>
</dbReference>
<feature type="domain" description="HTH deoR-type" evidence="5">
    <location>
        <begin position="3"/>
        <end position="58"/>
    </location>
</feature>
<dbReference type="SUPFAM" id="SSF100950">
    <property type="entry name" value="NagB/RpiA/CoA transferase-like"/>
    <property type="match status" value="1"/>
</dbReference>
<dbReference type="SMART" id="SM01134">
    <property type="entry name" value="DeoRC"/>
    <property type="match status" value="1"/>
</dbReference>
<evidence type="ECO:0000313" key="7">
    <source>
        <dbReference type="Proteomes" id="UP000190460"/>
    </source>
</evidence>
<dbReference type="AlphaFoldDB" id="A0A1T4XZT3"/>
<dbReference type="OrthoDB" id="6846621at2"/>
<dbReference type="InterPro" id="IPR014036">
    <property type="entry name" value="DeoR-like_C"/>
</dbReference>